<dbReference type="CDD" id="cd04301">
    <property type="entry name" value="NAT_SF"/>
    <property type="match status" value="1"/>
</dbReference>
<protein>
    <submittedName>
        <fullName evidence="1">N-acetyltransferase</fullName>
    </submittedName>
</protein>
<dbReference type="EMBL" id="AP025739">
    <property type="protein sequence ID" value="BDI30799.1"/>
    <property type="molecule type" value="Genomic_DNA"/>
</dbReference>
<evidence type="ECO:0000313" key="2">
    <source>
        <dbReference type="Proteomes" id="UP000287394"/>
    </source>
</evidence>
<dbReference type="Proteomes" id="UP000287394">
    <property type="component" value="Chromosome"/>
</dbReference>
<dbReference type="PANTHER" id="PTHR43233:SF1">
    <property type="entry name" value="FAMILY N-ACETYLTRANSFERASE, PUTATIVE (AFU_ORTHOLOGUE AFUA_6G03350)-RELATED"/>
    <property type="match status" value="1"/>
</dbReference>
<evidence type="ECO:0000313" key="1">
    <source>
        <dbReference type="EMBL" id="BDI30799.1"/>
    </source>
</evidence>
<dbReference type="InterPro" id="IPR000182">
    <property type="entry name" value="GNAT_dom"/>
</dbReference>
<dbReference type="PROSITE" id="PS51186">
    <property type="entry name" value="GNAT"/>
    <property type="match status" value="1"/>
</dbReference>
<proteinExistence type="predicted"/>
<dbReference type="Pfam" id="PF13508">
    <property type="entry name" value="Acetyltransf_7"/>
    <property type="match status" value="1"/>
</dbReference>
<organism evidence="1 2">
    <name type="scientific">Capsulimonas corticalis</name>
    <dbReference type="NCBI Taxonomy" id="2219043"/>
    <lineage>
        <taxon>Bacteria</taxon>
        <taxon>Bacillati</taxon>
        <taxon>Armatimonadota</taxon>
        <taxon>Armatimonadia</taxon>
        <taxon>Capsulimonadales</taxon>
        <taxon>Capsulimonadaceae</taxon>
        <taxon>Capsulimonas</taxon>
    </lineage>
</organism>
<reference evidence="1 2" key="1">
    <citation type="journal article" date="2019" name="Int. J. Syst. Evol. Microbiol.">
        <title>Capsulimonas corticalis gen. nov., sp. nov., an aerobic capsulated bacterium, of a novel bacterial order, Capsulimonadales ord. nov., of the class Armatimonadia of the phylum Armatimonadetes.</title>
        <authorList>
            <person name="Li J."/>
            <person name="Kudo C."/>
            <person name="Tonouchi A."/>
        </authorList>
    </citation>
    <scope>NUCLEOTIDE SEQUENCE [LARGE SCALE GENOMIC DNA]</scope>
    <source>
        <strain evidence="1 2">AX-7</strain>
    </source>
</reference>
<name>A0A402CTA4_9BACT</name>
<dbReference type="InterPro" id="IPR053144">
    <property type="entry name" value="Acetyltransferase_Butenolide"/>
</dbReference>
<keyword evidence="2" id="KW-1185">Reference proteome</keyword>
<dbReference type="InterPro" id="IPR016181">
    <property type="entry name" value="Acyl_CoA_acyltransferase"/>
</dbReference>
<dbReference type="SUPFAM" id="SSF55729">
    <property type="entry name" value="Acyl-CoA N-acyltransferases (Nat)"/>
    <property type="match status" value="1"/>
</dbReference>
<dbReference type="GO" id="GO:0016747">
    <property type="term" value="F:acyltransferase activity, transferring groups other than amino-acyl groups"/>
    <property type="evidence" value="ECO:0007669"/>
    <property type="project" value="InterPro"/>
</dbReference>
<sequence>MEATKDMTMNEWLIEQERDGYLISTDPARIDVPAVHNFLASSYWASGLPLEVLTRSIAGSLCFGIYQGDHQVGFARVITDQATFAYLADVYVLEGHRGKGLAQWLLEVISAHPWLQGLRRFLLVTRDAHGLYEKAGFQPIAHVEGYMERRRPNPYLSEKSNAPTE</sequence>
<dbReference type="AlphaFoldDB" id="A0A402CTA4"/>
<gene>
    <name evidence="1" type="ORF">CCAX7_28500</name>
</gene>
<dbReference type="PANTHER" id="PTHR43233">
    <property type="entry name" value="FAMILY N-ACETYLTRANSFERASE, PUTATIVE (AFU_ORTHOLOGUE AFUA_6G03350)-RELATED"/>
    <property type="match status" value="1"/>
</dbReference>
<dbReference type="KEGG" id="ccot:CCAX7_28500"/>
<accession>A0A402CTA4</accession>
<dbReference type="Gene3D" id="3.40.630.30">
    <property type="match status" value="1"/>
</dbReference>